<dbReference type="Gene3D" id="3.40.50.1100">
    <property type="match status" value="2"/>
</dbReference>
<accession>A0A5N0VJT3</accession>
<evidence type="ECO:0000313" key="5">
    <source>
        <dbReference type="EMBL" id="KAA9164951.1"/>
    </source>
</evidence>
<comment type="cofactor">
    <cofactor evidence="1">
        <name>pyridoxal 5'-phosphate</name>
        <dbReference type="ChEBI" id="CHEBI:597326"/>
    </cofactor>
</comment>
<evidence type="ECO:0000256" key="1">
    <source>
        <dbReference type="ARBA" id="ARBA00001933"/>
    </source>
</evidence>
<evidence type="ECO:0000256" key="3">
    <source>
        <dbReference type="ARBA" id="ARBA00023239"/>
    </source>
</evidence>
<dbReference type="OrthoDB" id="9778118at2"/>
<dbReference type="PANTHER" id="PTHR48078">
    <property type="entry name" value="THREONINE DEHYDRATASE, MITOCHONDRIAL-RELATED"/>
    <property type="match status" value="1"/>
</dbReference>
<name>A0A5N0VJT3_9PSEU</name>
<dbReference type="InterPro" id="IPR050147">
    <property type="entry name" value="Ser/Thr_Dehydratase"/>
</dbReference>
<dbReference type="AlphaFoldDB" id="A0A5N0VJT3"/>
<evidence type="ECO:0000313" key="6">
    <source>
        <dbReference type="Proteomes" id="UP000319769"/>
    </source>
</evidence>
<protein>
    <submittedName>
        <fullName evidence="5">Pyridoxal-phosphate dependent enzyme</fullName>
    </submittedName>
</protein>
<dbReference type="Pfam" id="PF00291">
    <property type="entry name" value="PALP"/>
    <property type="match status" value="1"/>
</dbReference>
<dbReference type="GO" id="GO:0006567">
    <property type="term" value="P:L-threonine catabolic process"/>
    <property type="evidence" value="ECO:0007669"/>
    <property type="project" value="TreeGrafter"/>
</dbReference>
<proteinExistence type="predicted"/>
<sequence length="365" mass="38580">MPRGMSRFAAELPPVDDFVELGAGDTPLLELTTLARQLGIERLSAKMESQNPTGSYKDRVAAMSMSLALDRGNPGWIATSSGNAGLAMAAYGVRARLPGFLCLVASAPPEKRLPLAPYGIGVVAVDGVGRQSKSNSDKDLLEQVRAAADRFDLYLGVTAHAYNPDGMRGIDTLAYELAEQAPTMSHVYVPTGGGGLLTAIARGLARRTMPTKVIACQPTGCAPIVEFLRQEIPEPQVPACHCDISALQIPQPPDGIVAALAVKSSDGWGTAADDDAILAAQQLLAETEGIFVEPASAASLASLVRDIAEDRVGAGDHPVLVLSGAGWKDLGRMAERADKFPLVELKRVSEEIEGWFGTLRQRASR</sequence>
<keyword evidence="6" id="KW-1185">Reference proteome</keyword>
<dbReference type="GO" id="GO:0004794">
    <property type="term" value="F:threonine deaminase activity"/>
    <property type="evidence" value="ECO:0007669"/>
    <property type="project" value="TreeGrafter"/>
</dbReference>
<comment type="caution">
    <text evidence="5">The sequence shown here is derived from an EMBL/GenBank/DDBJ whole genome shotgun (WGS) entry which is preliminary data.</text>
</comment>
<keyword evidence="3" id="KW-0456">Lyase</keyword>
<dbReference type="InterPro" id="IPR001926">
    <property type="entry name" value="TrpB-like_PALP"/>
</dbReference>
<dbReference type="GO" id="GO:0006565">
    <property type="term" value="P:L-serine catabolic process"/>
    <property type="evidence" value="ECO:0007669"/>
    <property type="project" value="TreeGrafter"/>
</dbReference>
<feature type="domain" description="Tryptophan synthase beta chain-like PALP" evidence="4">
    <location>
        <begin position="20"/>
        <end position="324"/>
    </location>
</feature>
<gene>
    <name evidence="5" type="ORF">FPZ12_006770</name>
</gene>
<dbReference type="SUPFAM" id="SSF53686">
    <property type="entry name" value="Tryptophan synthase beta subunit-like PLP-dependent enzymes"/>
    <property type="match status" value="1"/>
</dbReference>
<organism evidence="5 6">
    <name type="scientific">Amycolatopsis acidicola</name>
    <dbReference type="NCBI Taxonomy" id="2596893"/>
    <lineage>
        <taxon>Bacteria</taxon>
        <taxon>Bacillati</taxon>
        <taxon>Actinomycetota</taxon>
        <taxon>Actinomycetes</taxon>
        <taxon>Pseudonocardiales</taxon>
        <taxon>Pseudonocardiaceae</taxon>
        <taxon>Amycolatopsis</taxon>
    </lineage>
</organism>
<dbReference type="PANTHER" id="PTHR48078:SF6">
    <property type="entry name" value="L-THREONINE DEHYDRATASE CATABOLIC TDCB"/>
    <property type="match status" value="1"/>
</dbReference>
<evidence type="ECO:0000259" key="4">
    <source>
        <dbReference type="Pfam" id="PF00291"/>
    </source>
</evidence>
<dbReference type="Proteomes" id="UP000319769">
    <property type="component" value="Unassembled WGS sequence"/>
</dbReference>
<keyword evidence="2" id="KW-0663">Pyridoxal phosphate</keyword>
<dbReference type="GO" id="GO:0003941">
    <property type="term" value="F:L-serine ammonia-lyase activity"/>
    <property type="evidence" value="ECO:0007669"/>
    <property type="project" value="TreeGrafter"/>
</dbReference>
<evidence type="ECO:0000256" key="2">
    <source>
        <dbReference type="ARBA" id="ARBA00022898"/>
    </source>
</evidence>
<dbReference type="GO" id="GO:0009097">
    <property type="term" value="P:isoleucine biosynthetic process"/>
    <property type="evidence" value="ECO:0007669"/>
    <property type="project" value="TreeGrafter"/>
</dbReference>
<dbReference type="EMBL" id="VMNW02000006">
    <property type="protein sequence ID" value="KAA9164951.1"/>
    <property type="molecule type" value="Genomic_DNA"/>
</dbReference>
<reference evidence="5" key="1">
    <citation type="submission" date="2019-09" db="EMBL/GenBank/DDBJ databases">
        <authorList>
            <person name="Teo W.F.A."/>
            <person name="Duangmal K."/>
        </authorList>
    </citation>
    <scope>NUCLEOTIDE SEQUENCE [LARGE SCALE GENOMIC DNA]</scope>
    <source>
        <strain evidence="5">K81G1</strain>
    </source>
</reference>
<dbReference type="InterPro" id="IPR036052">
    <property type="entry name" value="TrpB-like_PALP_sf"/>
</dbReference>